<dbReference type="EMBL" id="JBDIME010000006">
    <property type="protein sequence ID" value="MEN2789894.1"/>
    <property type="molecule type" value="Genomic_DNA"/>
</dbReference>
<dbReference type="PRINTS" id="PR00032">
    <property type="entry name" value="HTHARAC"/>
</dbReference>
<dbReference type="Proteomes" id="UP001419910">
    <property type="component" value="Unassembled WGS sequence"/>
</dbReference>
<gene>
    <name evidence="6" type="ORF">ABC974_09680</name>
</gene>
<evidence type="ECO:0000256" key="4">
    <source>
        <dbReference type="ARBA" id="ARBA00023163"/>
    </source>
</evidence>
<dbReference type="SUPFAM" id="SSF51215">
    <property type="entry name" value="Regulatory protein AraC"/>
    <property type="match status" value="1"/>
</dbReference>
<dbReference type="InterPro" id="IPR037923">
    <property type="entry name" value="HTH-like"/>
</dbReference>
<dbReference type="PROSITE" id="PS01124">
    <property type="entry name" value="HTH_ARAC_FAMILY_2"/>
    <property type="match status" value="1"/>
</dbReference>
<evidence type="ECO:0000313" key="6">
    <source>
        <dbReference type="EMBL" id="MEN2789894.1"/>
    </source>
</evidence>
<accession>A0ABU9Y283</accession>
<dbReference type="SUPFAM" id="SSF46689">
    <property type="entry name" value="Homeodomain-like"/>
    <property type="match status" value="1"/>
</dbReference>
<dbReference type="PROSITE" id="PS00041">
    <property type="entry name" value="HTH_ARAC_FAMILY_1"/>
    <property type="match status" value="1"/>
</dbReference>
<dbReference type="InterPro" id="IPR020449">
    <property type="entry name" value="Tscrpt_reg_AraC-type_HTH"/>
</dbReference>
<dbReference type="PANTHER" id="PTHR46796">
    <property type="entry name" value="HTH-TYPE TRANSCRIPTIONAL ACTIVATOR RHAS-RELATED"/>
    <property type="match status" value="1"/>
</dbReference>
<proteinExistence type="predicted"/>
<protein>
    <submittedName>
        <fullName evidence="6">AraC family transcriptional regulator</fullName>
    </submittedName>
</protein>
<evidence type="ECO:0000313" key="7">
    <source>
        <dbReference type="Proteomes" id="UP001419910"/>
    </source>
</evidence>
<dbReference type="InterPro" id="IPR018062">
    <property type="entry name" value="HTH_AraC-typ_CS"/>
</dbReference>
<name>A0ABU9Y283_9SPHN</name>
<keyword evidence="7" id="KW-1185">Reference proteome</keyword>
<dbReference type="Gene3D" id="1.10.10.60">
    <property type="entry name" value="Homeodomain-like"/>
    <property type="match status" value="1"/>
</dbReference>
<dbReference type="SMART" id="SM00342">
    <property type="entry name" value="HTH_ARAC"/>
    <property type="match status" value="1"/>
</dbReference>
<dbReference type="InterPro" id="IPR018060">
    <property type="entry name" value="HTH_AraC"/>
</dbReference>
<dbReference type="Pfam" id="PF12833">
    <property type="entry name" value="HTH_18"/>
    <property type="match status" value="1"/>
</dbReference>
<keyword evidence="2" id="KW-0238">DNA-binding</keyword>
<evidence type="ECO:0000256" key="3">
    <source>
        <dbReference type="ARBA" id="ARBA00023159"/>
    </source>
</evidence>
<dbReference type="InterPro" id="IPR009057">
    <property type="entry name" value="Homeodomain-like_sf"/>
</dbReference>
<keyword evidence="3" id="KW-0010">Activator</keyword>
<dbReference type="RefSeq" id="WP_343891320.1">
    <property type="nucleotide sequence ID" value="NZ_BAAAEH010000040.1"/>
</dbReference>
<comment type="caution">
    <text evidence="6">The sequence shown here is derived from an EMBL/GenBank/DDBJ whole genome shotgun (WGS) entry which is preliminary data.</text>
</comment>
<keyword evidence="4" id="KW-0804">Transcription</keyword>
<sequence>MARASEEAGFARIEADLNLPAARIRMIRYRTDQPVDVTGTPPGYRLELALLPRPKGGRACFSGHWGPHRFEPIGEMFLIPPGEPLRAIGTCGDQLSVVCEFEPDSLSGWMESAPHWTSRNLERHLDIASPVLKASLHRLHDEIRSPGFASESLCELLSMQAAVDLARHCNAEGPACKGGLAAWRLRRIDERLADSATMPSLVELAALCDLSIRQLTRGYRATRGRSIGDDIVRARVDRAKRLLASDLPVKQIAHRLGFNAPANFSSAFARATGESPRQFRARLASSR</sequence>
<keyword evidence="1" id="KW-0805">Transcription regulation</keyword>
<evidence type="ECO:0000256" key="1">
    <source>
        <dbReference type="ARBA" id="ARBA00023015"/>
    </source>
</evidence>
<evidence type="ECO:0000256" key="2">
    <source>
        <dbReference type="ARBA" id="ARBA00023125"/>
    </source>
</evidence>
<dbReference type="InterPro" id="IPR050204">
    <property type="entry name" value="AraC_XylS_family_regulators"/>
</dbReference>
<feature type="domain" description="HTH araC/xylS-type" evidence="5">
    <location>
        <begin position="182"/>
        <end position="282"/>
    </location>
</feature>
<evidence type="ECO:0000259" key="5">
    <source>
        <dbReference type="PROSITE" id="PS01124"/>
    </source>
</evidence>
<organism evidence="6 7">
    <name type="scientific">Sphingomonas oligophenolica</name>
    <dbReference type="NCBI Taxonomy" id="301154"/>
    <lineage>
        <taxon>Bacteria</taxon>
        <taxon>Pseudomonadati</taxon>
        <taxon>Pseudomonadota</taxon>
        <taxon>Alphaproteobacteria</taxon>
        <taxon>Sphingomonadales</taxon>
        <taxon>Sphingomonadaceae</taxon>
        <taxon>Sphingomonas</taxon>
    </lineage>
</organism>
<reference evidence="6 7" key="1">
    <citation type="submission" date="2024-05" db="EMBL/GenBank/DDBJ databases">
        <authorList>
            <person name="Liu Q."/>
            <person name="Xin Y.-H."/>
        </authorList>
    </citation>
    <scope>NUCLEOTIDE SEQUENCE [LARGE SCALE GENOMIC DNA]</scope>
    <source>
        <strain evidence="6 7">CGMCC 1.10181</strain>
    </source>
</reference>